<dbReference type="EMBL" id="BMIK01000007">
    <property type="protein sequence ID" value="GGC30530.1"/>
    <property type="molecule type" value="Genomic_DNA"/>
</dbReference>
<dbReference type="PANTHER" id="PTHR34595">
    <property type="entry name" value="BLR5612 PROTEIN"/>
    <property type="match status" value="1"/>
</dbReference>
<dbReference type="Pfam" id="PF14403">
    <property type="entry name" value="CP_ATPgrasp_2"/>
    <property type="match status" value="1"/>
</dbReference>
<name>A0ABQ1LY26_9SPHI</name>
<feature type="domain" description="Circularly permuted ATP-grasp type 2" evidence="1">
    <location>
        <begin position="82"/>
        <end position="458"/>
    </location>
</feature>
<dbReference type="SUPFAM" id="SSF56059">
    <property type="entry name" value="Glutathione synthetase ATP-binding domain-like"/>
    <property type="match status" value="1"/>
</dbReference>
<dbReference type="RefSeq" id="WP_188750823.1">
    <property type="nucleotide sequence ID" value="NZ_BMIK01000007.1"/>
</dbReference>
<proteinExistence type="predicted"/>
<dbReference type="Gene3D" id="3.40.50.11290">
    <property type="match status" value="1"/>
</dbReference>
<gene>
    <name evidence="2" type="ORF">GCM10011386_23200</name>
</gene>
<evidence type="ECO:0000259" key="1">
    <source>
        <dbReference type="Pfam" id="PF14403"/>
    </source>
</evidence>
<accession>A0ABQ1LY26</accession>
<dbReference type="PANTHER" id="PTHR34595:SF7">
    <property type="entry name" value="SLL1039 PROTEIN"/>
    <property type="match status" value="1"/>
</dbReference>
<dbReference type="PIRSF" id="PIRSF005522">
    <property type="entry name" value="UCP005522"/>
    <property type="match status" value="1"/>
</dbReference>
<dbReference type="Proteomes" id="UP000597338">
    <property type="component" value="Unassembled WGS sequence"/>
</dbReference>
<dbReference type="Gene3D" id="3.30.1490.270">
    <property type="match status" value="1"/>
</dbReference>
<keyword evidence="3" id="KW-1185">Reference proteome</keyword>
<sequence>MTNDHFFKHYISNSTNWDEMRDSKSIRKPYLSVFSNLQQLNIDTLISKHNIASELFMNQGITFTVYNNEEGIERIFPFDIIPRIITGSEWEQIERGIAQRLKALNLFIKDIYNEQQVIHDGIIPASLIATCPHYKREIFGIKVPHDIYVHISGIDLIRGNDGKFYVLEDNLRTPSGVSYMLENREVTKRIFPDMLAANNVRRISSYPVILHEILLELASTQISNPRVVLLTPGIYNSAYYEHSFLARQMGIDLAEGRDLVVENHKVYMKTTKGLEQVHVIYRRIDDEYLDPLVFLKNSAIGVPGLIGAYRKGNVAIVNAVGNGVADDKAVYAYVPELIKYYLHETPILENVPTYQLSDPDARKYVMENHQNMVIKSTNQSGGYGMVMGNTITEKDWLKAKVIIENNPRNYIAQPIVALSTVPCFIDGKVVPRHVDLRPYALCGPKGIQLVPGGLTRVALKEGSLVVNSSQGGGSKDTWVIDDPDYLT</sequence>
<evidence type="ECO:0000313" key="2">
    <source>
        <dbReference type="EMBL" id="GGC30530.1"/>
    </source>
</evidence>
<dbReference type="InterPro" id="IPR025841">
    <property type="entry name" value="CP_ATPgrasp_2"/>
</dbReference>
<comment type="caution">
    <text evidence="2">The sequence shown here is derived from an EMBL/GenBank/DDBJ whole genome shotgun (WGS) entry which is preliminary data.</text>
</comment>
<organism evidence="2 3">
    <name type="scientific">Parapedobacter defluvii</name>
    <dbReference type="NCBI Taxonomy" id="2045106"/>
    <lineage>
        <taxon>Bacteria</taxon>
        <taxon>Pseudomonadati</taxon>
        <taxon>Bacteroidota</taxon>
        <taxon>Sphingobacteriia</taxon>
        <taxon>Sphingobacteriales</taxon>
        <taxon>Sphingobacteriaceae</taxon>
        <taxon>Parapedobacter</taxon>
    </lineage>
</organism>
<reference evidence="3" key="1">
    <citation type="journal article" date="2019" name="Int. J. Syst. Evol. Microbiol.">
        <title>The Global Catalogue of Microorganisms (GCM) 10K type strain sequencing project: providing services to taxonomists for standard genome sequencing and annotation.</title>
        <authorList>
            <consortium name="The Broad Institute Genomics Platform"/>
            <consortium name="The Broad Institute Genome Sequencing Center for Infectious Disease"/>
            <person name="Wu L."/>
            <person name="Ma J."/>
        </authorList>
    </citation>
    <scope>NUCLEOTIDE SEQUENCE [LARGE SCALE GENOMIC DNA]</scope>
    <source>
        <strain evidence="3">CGMCC 1.15342</strain>
    </source>
</reference>
<protein>
    <recommendedName>
        <fullName evidence="1">Circularly permuted ATP-grasp type 2 domain-containing protein</fullName>
    </recommendedName>
</protein>
<evidence type="ECO:0000313" key="3">
    <source>
        <dbReference type="Proteomes" id="UP000597338"/>
    </source>
</evidence>
<dbReference type="InterPro" id="IPR016450">
    <property type="entry name" value="UCP005522"/>
</dbReference>
<dbReference type="InterPro" id="IPR051680">
    <property type="entry name" value="ATP-dep_Glu-Cys_Ligase-2"/>
</dbReference>